<keyword evidence="1" id="KW-0812">Transmembrane</keyword>
<evidence type="ECO:0000259" key="2">
    <source>
        <dbReference type="Pfam" id="PF06580"/>
    </source>
</evidence>
<protein>
    <submittedName>
        <fullName evidence="3">Histidine kinase</fullName>
    </submittedName>
</protein>
<keyword evidence="3" id="KW-0418">Kinase</keyword>
<dbReference type="Gene3D" id="3.30.565.10">
    <property type="entry name" value="Histidine kinase-like ATPase, C-terminal domain"/>
    <property type="match status" value="1"/>
</dbReference>
<proteinExistence type="predicted"/>
<keyword evidence="3" id="KW-0808">Transferase</keyword>
<feature type="domain" description="Signal transduction histidine kinase internal region" evidence="2">
    <location>
        <begin position="153"/>
        <end position="231"/>
    </location>
</feature>
<dbReference type="GO" id="GO:0016020">
    <property type="term" value="C:membrane"/>
    <property type="evidence" value="ECO:0007669"/>
    <property type="project" value="InterPro"/>
</dbReference>
<dbReference type="AlphaFoldDB" id="A0A937F5K8"/>
<dbReference type="PANTHER" id="PTHR34220:SF7">
    <property type="entry name" value="SENSOR HISTIDINE KINASE YPDA"/>
    <property type="match status" value="1"/>
</dbReference>
<keyword evidence="1" id="KW-1133">Transmembrane helix</keyword>
<dbReference type="GO" id="GO:0000155">
    <property type="term" value="F:phosphorelay sensor kinase activity"/>
    <property type="evidence" value="ECO:0007669"/>
    <property type="project" value="InterPro"/>
</dbReference>
<dbReference type="Pfam" id="PF06580">
    <property type="entry name" value="His_kinase"/>
    <property type="match status" value="1"/>
</dbReference>
<name>A0A937F5K8_9BACT</name>
<comment type="caution">
    <text evidence="3">The sequence shown here is derived from an EMBL/GenBank/DDBJ whole genome shotgun (WGS) entry which is preliminary data.</text>
</comment>
<keyword evidence="4" id="KW-1185">Reference proteome</keyword>
<evidence type="ECO:0000313" key="4">
    <source>
        <dbReference type="Proteomes" id="UP000659388"/>
    </source>
</evidence>
<reference evidence="3" key="1">
    <citation type="submission" date="2021-01" db="EMBL/GenBank/DDBJ databases">
        <title>Fulvivirga kasyanovii gen. nov., sp nov., a novel member of the phylum Bacteroidetes isolated from seawater in a mussel farm.</title>
        <authorList>
            <person name="Zhao L.-H."/>
            <person name="Wang Z.-J."/>
        </authorList>
    </citation>
    <scope>NUCLEOTIDE SEQUENCE</scope>
    <source>
        <strain evidence="3">2943</strain>
    </source>
</reference>
<dbReference type="PANTHER" id="PTHR34220">
    <property type="entry name" value="SENSOR HISTIDINE KINASE YPDA"/>
    <property type="match status" value="1"/>
</dbReference>
<dbReference type="InterPro" id="IPR036890">
    <property type="entry name" value="HATPase_C_sf"/>
</dbReference>
<feature type="transmembrane region" description="Helical" evidence="1">
    <location>
        <begin position="30"/>
        <end position="52"/>
    </location>
</feature>
<organism evidence="3 4">
    <name type="scientific">Fulvivirga sediminis</name>
    <dbReference type="NCBI Taxonomy" id="2803949"/>
    <lineage>
        <taxon>Bacteria</taxon>
        <taxon>Pseudomonadati</taxon>
        <taxon>Bacteroidota</taxon>
        <taxon>Cytophagia</taxon>
        <taxon>Cytophagales</taxon>
        <taxon>Fulvivirgaceae</taxon>
        <taxon>Fulvivirga</taxon>
    </lineage>
</organism>
<evidence type="ECO:0000313" key="3">
    <source>
        <dbReference type="EMBL" id="MBL3654523.1"/>
    </source>
</evidence>
<feature type="transmembrane region" description="Helical" evidence="1">
    <location>
        <begin position="73"/>
        <end position="95"/>
    </location>
</feature>
<sequence>MFKIKYRYIFIFLLSLYSYVNILFTEGHKLFGFELNPFLFFSVLLIIVFLVWEVNRMLYALAFQIPLKKIHPLIILFLLSVGNVFLISALTTLAFNFYSSNYFNPIISFKLCLGFSFRVNLFLHCINAIYFFISQYKTAQLEAERLKKQNIEARFQTLRNQINPHFLFNSFNVLSTLVYKDADVSAKFIEQLSNVYRYILYNQDNKIVTIQDELAFIESYIYLLKIRFKDNIIIKKSIGAQVRDKYIAPAALQLLIENAIKHNVVSRAEPLNIRIYNSENHLVVENNIQLKEVKEESTGIGLRNIQERYDYLSADNPMVIEQTDIFKVKIPIIEVS</sequence>
<feature type="transmembrane region" description="Helical" evidence="1">
    <location>
        <begin position="115"/>
        <end position="133"/>
    </location>
</feature>
<dbReference type="RefSeq" id="WP_202241381.1">
    <property type="nucleotide sequence ID" value="NZ_JAESIY010000001.1"/>
</dbReference>
<dbReference type="InterPro" id="IPR050640">
    <property type="entry name" value="Bact_2-comp_sensor_kinase"/>
</dbReference>
<gene>
    <name evidence="3" type="ORF">JL102_00155</name>
</gene>
<accession>A0A937F5K8</accession>
<dbReference type="InterPro" id="IPR010559">
    <property type="entry name" value="Sig_transdc_His_kin_internal"/>
</dbReference>
<dbReference type="Proteomes" id="UP000659388">
    <property type="component" value="Unassembled WGS sequence"/>
</dbReference>
<evidence type="ECO:0000256" key="1">
    <source>
        <dbReference type="SAM" id="Phobius"/>
    </source>
</evidence>
<keyword evidence="1" id="KW-0472">Membrane</keyword>
<dbReference type="EMBL" id="JAESIY010000001">
    <property type="protein sequence ID" value="MBL3654523.1"/>
    <property type="molecule type" value="Genomic_DNA"/>
</dbReference>
<feature type="transmembrane region" description="Helical" evidence="1">
    <location>
        <begin position="7"/>
        <end position="24"/>
    </location>
</feature>